<feature type="chain" id="PRO_5022995686" evidence="1">
    <location>
        <begin position="22"/>
        <end position="153"/>
    </location>
</feature>
<dbReference type="Gene3D" id="2.30.30.40">
    <property type="entry name" value="SH3 Domains"/>
    <property type="match status" value="1"/>
</dbReference>
<dbReference type="Proteomes" id="UP000324298">
    <property type="component" value="Unassembled WGS sequence"/>
</dbReference>
<evidence type="ECO:0000259" key="2">
    <source>
        <dbReference type="PROSITE" id="PS51781"/>
    </source>
</evidence>
<dbReference type="RefSeq" id="WP_149307184.1">
    <property type="nucleotide sequence ID" value="NZ_SRSD01000004.1"/>
</dbReference>
<keyword evidence="1" id="KW-0732">Signal</keyword>
<evidence type="ECO:0000256" key="1">
    <source>
        <dbReference type="SAM" id="SignalP"/>
    </source>
</evidence>
<comment type="caution">
    <text evidence="3">The sequence shown here is derived from an EMBL/GenBank/DDBJ whole genome shotgun (WGS) entry which is preliminary data.</text>
</comment>
<dbReference type="Pfam" id="PF08239">
    <property type="entry name" value="SH3_3"/>
    <property type="match status" value="1"/>
</dbReference>
<organism evidence="3 4">
    <name type="scientific">Oryzomonas rubra</name>
    <dbReference type="NCBI Taxonomy" id="2509454"/>
    <lineage>
        <taxon>Bacteria</taxon>
        <taxon>Pseudomonadati</taxon>
        <taxon>Thermodesulfobacteriota</taxon>
        <taxon>Desulfuromonadia</taxon>
        <taxon>Geobacterales</taxon>
        <taxon>Geobacteraceae</taxon>
        <taxon>Oryzomonas</taxon>
    </lineage>
</organism>
<dbReference type="AlphaFoldDB" id="A0A5A9XGG6"/>
<accession>A0A5A9XGG6</accession>
<name>A0A5A9XGG6_9BACT</name>
<sequence>MRPLARYILLICLLWTVDAAAETVSVVTRDNAIRSESRFFAPVRAKVRYGDRLTVTGRKGDWYQVSAKGVNGWVHKSAVESRSYSVSGRGRSAGGVSADEVSLAGKGFNPQVEAGYRNANKKLNYGTVDEIERLAVGEKSLETFIQQGGLLQP</sequence>
<dbReference type="SMART" id="SM00287">
    <property type="entry name" value="SH3b"/>
    <property type="match status" value="1"/>
</dbReference>
<gene>
    <name evidence="3" type="ORF">ET418_08610</name>
</gene>
<dbReference type="InterPro" id="IPR003646">
    <property type="entry name" value="SH3-like_bac-type"/>
</dbReference>
<feature type="signal peptide" evidence="1">
    <location>
        <begin position="1"/>
        <end position="21"/>
    </location>
</feature>
<evidence type="ECO:0000313" key="3">
    <source>
        <dbReference type="EMBL" id="KAA0892247.1"/>
    </source>
</evidence>
<dbReference type="PROSITE" id="PS51781">
    <property type="entry name" value="SH3B"/>
    <property type="match status" value="1"/>
</dbReference>
<dbReference type="OrthoDB" id="9813873at2"/>
<evidence type="ECO:0000313" key="4">
    <source>
        <dbReference type="Proteomes" id="UP000324298"/>
    </source>
</evidence>
<protein>
    <submittedName>
        <fullName evidence="3">SH3 domain-containing protein</fullName>
    </submittedName>
</protein>
<proteinExistence type="predicted"/>
<feature type="domain" description="SH3b" evidence="2">
    <location>
        <begin position="21"/>
        <end position="83"/>
    </location>
</feature>
<dbReference type="EMBL" id="SRSD01000004">
    <property type="protein sequence ID" value="KAA0892247.1"/>
    <property type="molecule type" value="Genomic_DNA"/>
</dbReference>
<keyword evidence="4" id="KW-1185">Reference proteome</keyword>
<reference evidence="3 4" key="1">
    <citation type="submission" date="2019-04" db="EMBL/GenBank/DDBJ databases">
        <title>Geobacter ruber sp. nov., ferric-reducing bacteria isolated from paddy soil.</title>
        <authorList>
            <person name="Xu Z."/>
            <person name="Masuda Y."/>
            <person name="Itoh H."/>
            <person name="Senoo K."/>
        </authorList>
    </citation>
    <scope>NUCLEOTIDE SEQUENCE [LARGE SCALE GENOMIC DNA]</scope>
    <source>
        <strain evidence="3 4">Red88</strain>
    </source>
</reference>